<name>A0A3P7RU08_9FIRM</name>
<dbReference type="EMBL" id="LR130778">
    <property type="protein sequence ID" value="VDN46356.1"/>
    <property type="molecule type" value="Genomic_DNA"/>
</dbReference>
<evidence type="ECO:0000313" key="1">
    <source>
        <dbReference type="EMBL" id="VDN46356.1"/>
    </source>
</evidence>
<dbReference type="KEGG" id="cbar:PATL70BA_0500"/>
<keyword evidence="2" id="KW-1185">Reference proteome</keyword>
<sequence length="475" mass="55422">MKTLDTLKKSLKNPKDLENTLRTIVIEGQSHYLEFLTTNLVLEYLTFIEVIGEEDTKKLIEKDLKLQEIINSVQAIMAEPDTWLQPSLENKDDVFRQLELFRETLSDQVAVLAGYDDQIKLYEYVLRRKYPDVEAREAYISDDQSVMEIMAYLFEYEDNMTINNRIKSVYGQLPVRMSKIKFHEWIEQALLGLKGIHKKDLDNYVAYMEETYAPESVKGYGVVMKPVYEDIKVFEDLYKDHLEEPEVGNLYDRMEGIKRILESCVSLYTYTTTVINNIMGILNCLSRDSLKRKEVIMNDLMETIQYMHSRRHEEHVVDTFLVNRLDTLSTDFEEKRMDNSRWDSLLNEIKQGYPNEIIELKLAEALDGLSTIYTLTSSSYFAPLKSTLEDLSIVDTTMLMTHLEAFIERLDSISQNDGRWQKRARIANLLSVLNVHHKSPEAIEAYIRDVFEGCRDQTEKVGSMAAIRSMMVEYE</sequence>
<proteinExistence type="predicted"/>
<protein>
    <submittedName>
        <fullName evidence="1">Uncharacterized protein</fullName>
    </submittedName>
</protein>
<dbReference type="RefSeq" id="WP_125135883.1">
    <property type="nucleotide sequence ID" value="NZ_LR130778.1"/>
</dbReference>
<gene>
    <name evidence="1" type="ORF">PATL70BA_0500</name>
</gene>
<dbReference type="OrthoDB" id="1727081at2"/>
<accession>A0A3P7RU08</accession>
<evidence type="ECO:0000313" key="2">
    <source>
        <dbReference type="Proteomes" id="UP000279029"/>
    </source>
</evidence>
<dbReference type="AlphaFoldDB" id="A0A3P7RU08"/>
<organism evidence="1 2">
    <name type="scientific">Petrocella atlantisensis</name>
    <dbReference type="NCBI Taxonomy" id="2173034"/>
    <lineage>
        <taxon>Bacteria</taxon>
        <taxon>Bacillati</taxon>
        <taxon>Bacillota</taxon>
        <taxon>Clostridia</taxon>
        <taxon>Lachnospirales</taxon>
        <taxon>Vallitaleaceae</taxon>
        <taxon>Petrocella</taxon>
    </lineage>
</organism>
<dbReference type="Proteomes" id="UP000279029">
    <property type="component" value="Chromosome"/>
</dbReference>
<reference evidence="1 2" key="1">
    <citation type="submission" date="2018-09" db="EMBL/GenBank/DDBJ databases">
        <authorList>
            <person name="Postec A."/>
        </authorList>
    </citation>
    <scope>NUCLEOTIDE SEQUENCE [LARGE SCALE GENOMIC DNA]</scope>
    <source>
        <strain evidence="1">70B-A</strain>
    </source>
</reference>